<keyword evidence="3" id="KW-1185">Reference proteome</keyword>
<evidence type="ECO:0000256" key="1">
    <source>
        <dbReference type="SAM" id="Phobius"/>
    </source>
</evidence>
<dbReference type="Proteomes" id="UP000799778">
    <property type="component" value="Unassembled WGS sequence"/>
</dbReference>
<name>A0A6A5XJB9_9PLEO</name>
<feature type="transmembrane region" description="Helical" evidence="1">
    <location>
        <begin position="82"/>
        <end position="105"/>
    </location>
</feature>
<feature type="transmembrane region" description="Helical" evidence="1">
    <location>
        <begin position="43"/>
        <end position="62"/>
    </location>
</feature>
<gene>
    <name evidence="2" type="ORF">BU24DRAFT_425617</name>
</gene>
<feature type="transmembrane region" description="Helical" evidence="1">
    <location>
        <begin position="174"/>
        <end position="195"/>
    </location>
</feature>
<dbReference type="EMBL" id="ML978072">
    <property type="protein sequence ID" value="KAF2013053.1"/>
    <property type="molecule type" value="Genomic_DNA"/>
</dbReference>
<dbReference type="OrthoDB" id="3800977at2759"/>
<dbReference type="Gene3D" id="1.25.40.20">
    <property type="entry name" value="Ankyrin repeat-containing domain"/>
    <property type="match status" value="1"/>
</dbReference>
<reference evidence="2" key="1">
    <citation type="journal article" date="2020" name="Stud. Mycol.">
        <title>101 Dothideomycetes genomes: a test case for predicting lifestyles and emergence of pathogens.</title>
        <authorList>
            <person name="Haridas S."/>
            <person name="Albert R."/>
            <person name="Binder M."/>
            <person name="Bloem J."/>
            <person name="Labutti K."/>
            <person name="Salamov A."/>
            <person name="Andreopoulos B."/>
            <person name="Baker S."/>
            <person name="Barry K."/>
            <person name="Bills G."/>
            <person name="Bluhm B."/>
            <person name="Cannon C."/>
            <person name="Castanera R."/>
            <person name="Culley D."/>
            <person name="Daum C."/>
            <person name="Ezra D."/>
            <person name="Gonzalez J."/>
            <person name="Henrissat B."/>
            <person name="Kuo A."/>
            <person name="Liang C."/>
            <person name="Lipzen A."/>
            <person name="Lutzoni F."/>
            <person name="Magnuson J."/>
            <person name="Mondo S."/>
            <person name="Nolan M."/>
            <person name="Ohm R."/>
            <person name="Pangilinan J."/>
            <person name="Park H.-J."/>
            <person name="Ramirez L."/>
            <person name="Alfaro M."/>
            <person name="Sun H."/>
            <person name="Tritt A."/>
            <person name="Yoshinaga Y."/>
            <person name="Zwiers L.-H."/>
            <person name="Turgeon B."/>
            <person name="Goodwin S."/>
            <person name="Spatafora J."/>
            <person name="Crous P."/>
            <person name="Grigoriev I."/>
        </authorList>
    </citation>
    <scope>NUCLEOTIDE SEQUENCE</scope>
    <source>
        <strain evidence="2">CBS 175.79</strain>
    </source>
</reference>
<dbReference type="GeneID" id="54286175"/>
<feature type="transmembrane region" description="Helical" evidence="1">
    <location>
        <begin position="117"/>
        <end position="139"/>
    </location>
</feature>
<dbReference type="RefSeq" id="XP_033381392.1">
    <property type="nucleotide sequence ID" value="XM_033528778.1"/>
</dbReference>
<protein>
    <submittedName>
        <fullName evidence="2">Uncharacterized protein</fullName>
    </submittedName>
</protein>
<dbReference type="SUPFAM" id="SSF48403">
    <property type="entry name" value="Ankyrin repeat"/>
    <property type="match status" value="1"/>
</dbReference>
<evidence type="ECO:0000313" key="3">
    <source>
        <dbReference type="Proteomes" id="UP000799778"/>
    </source>
</evidence>
<proteinExistence type="predicted"/>
<feature type="transmembrane region" description="Helical" evidence="1">
    <location>
        <begin position="145"/>
        <end position="162"/>
    </location>
</feature>
<feature type="transmembrane region" description="Helical" evidence="1">
    <location>
        <begin position="6"/>
        <end position="23"/>
    </location>
</feature>
<keyword evidence="1" id="KW-0472">Membrane</keyword>
<dbReference type="InterPro" id="IPR036770">
    <property type="entry name" value="Ankyrin_rpt-contain_sf"/>
</dbReference>
<keyword evidence="1" id="KW-1133">Transmembrane helix</keyword>
<sequence>MNSSNVLIILYIVCIALHSGQTLRLEYWQRRSPEALNKTTNHIYLRAFAILSLILSVPPIVTSARQSPPSMCQDGLDVNADIGGIGVLLGLFWPAAALKITLVLGHRKTETSGAKELCLAHMANLIYLGVNLAKAMAGLNRMELIIAYSSVDAVAASIAVAFSDKDVVAARMILIIGTLLQFAAFGLEAATIVYMYRSPPICRAIHPTLSAPQGFAWAFWAARILATMSILPTIQRIAPRIHALENTSSQGPNIFDAKVWLELPATLFTNYLIHFSIGLIQAASAIALTCSNISESWTSLWTEWGQSAPLIVAIAAGSHVLYSFSRLFCNRAVEERFNLCEASINRTARWPERWRTTISEVSWKSLSLRSPFNKIRASPTDELLFRNTILLTYNQRQELLDDIGKRRLWEELRFSFENNDIQGIKDCLERGAPLDIKDTRGEYVIHMAARFGDVDILKQYFTGVLFTQMTVENDGGETPLMIAHRNHRVPAIHWILKQKPADWPSQPRWPADEDVRQIISYAINKEMVAPGDLLDIITNPSLLPHWEDVNPDESPFMEAVSKAKLEAAKCLLPRLKQPLYRGPSSGLIMLSHINRNLNAQVLKTLIDKPFNFWTDRNIASSAAMTCLDLDIMSESIATQGDLDQIEILINSDLPLKYGIIHYIYQTQVQLRIEDDQSDKPSNRKLVTHVPGERMEIEEISEQRLKTLKKTLESKGALNYGPLWRAIRTSQANTVQVLLENAKDMGNSTRLLNNMMYNYNGMGLWATPLDLVLLEWTSRKKPGTTSINKTIQLMIKMGAVLFPPPSISSYIVRNDNAMDCILITDCPKTTFLVLLKQARKENVQRAFEVAEQSMKRLLPDKYSMLGGFLEKDRMCRDMIKNSKVKYYRVVRSLYYLLSHGAKPNIELSFFQPAAQQRLEAMKGHRTASPSAFSSELEAIFKSMINRFADTTFSGDTDYTELEFLNRPDDFDENTLTGWL</sequence>
<evidence type="ECO:0000313" key="2">
    <source>
        <dbReference type="EMBL" id="KAF2013053.1"/>
    </source>
</evidence>
<accession>A0A6A5XJB9</accession>
<keyword evidence="1" id="KW-0812">Transmembrane</keyword>
<organism evidence="2 3">
    <name type="scientific">Aaosphaeria arxii CBS 175.79</name>
    <dbReference type="NCBI Taxonomy" id="1450172"/>
    <lineage>
        <taxon>Eukaryota</taxon>
        <taxon>Fungi</taxon>
        <taxon>Dikarya</taxon>
        <taxon>Ascomycota</taxon>
        <taxon>Pezizomycotina</taxon>
        <taxon>Dothideomycetes</taxon>
        <taxon>Pleosporomycetidae</taxon>
        <taxon>Pleosporales</taxon>
        <taxon>Pleosporales incertae sedis</taxon>
        <taxon>Aaosphaeria</taxon>
    </lineage>
</organism>
<dbReference type="AlphaFoldDB" id="A0A6A5XJB9"/>